<comment type="caution">
    <text evidence="2">The sequence shown here is derived from an EMBL/GenBank/DDBJ whole genome shotgun (WGS) entry which is preliminary data.</text>
</comment>
<evidence type="ECO:0000256" key="1">
    <source>
        <dbReference type="SAM" id="MobiDB-lite"/>
    </source>
</evidence>
<evidence type="ECO:0000313" key="2">
    <source>
        <dbReference type="EMBL" id="GFA85375.1"/>
    </source>
</evidence>
<name>A0A699KB06_TANCI</name>
<organism evidence="2">
    <name type="scientific">Tanacetum cinerariifolium</name>
    <name type="common">Dalmatian daisy</name>
    <name type="synonym">Chrysanthemum cinerariifolium</name>
    <dbReference type="NCBI Taxonomy" id="118510"/>
    <lineage>
        <taxon>Eukaryota</taxon>
        <taxon>Viridiplantae</taxon>
        <taxon>Streptophyta</taxon>
        <taxon>Embryophyta</taxon>
        <taxon>Tracheophyta</taxon>
        <taxon>Spermatophyta</taxon>
        <taxon>Magnoliopsida</taxon>
        <taxon>eudicotyledons</taxon>
        <taxon>Gunneridae</taxon>
        <taxon>Pentapetalae</taxon>
        <taxon>asterids</taxon>
        <taxon>campanulids</taxon>
        <taxon>Asterales</taxon>
        <taxon>Asteraceae</taxon>
        <taxon>Asteroideae</taxon>
        <taxon>Anthemideae</taxon>
        <taxon>Anthemidinae</taxon>
        <taxon>Tanacetum</taxon>
    </lineage>
</organism>
<proteinExistence type="predicted"/>
<protein>
    <recommendedName>
        <fullName evidence="3">Integrase, catalytic region, zinc finger, CCHC-type, peptidase aspartic, catalytic</fullName>
    </recommendedName>
</protein>
<sequence>MGTPSSTTIDQDAPCPCHSPSSSAFQSLSSLQGIAAEPTIMKDNSFAHVDNDPFSKDHPLDNVIGNPSRPVFTKNQLATDALWCFYNSVLSKVEQKNFKSAITKDFWFQAMQDEIHEFDQLQVWELVPRSDYVMIIALKWIYKVKLDEYGDVLKKRLGWWPRDIDKKRVLISRNILHRFPVSRLIESSSPMPPEKNMIIYQMDVHPAKAETQGMINKHHHNTRCQNREN</sequence>
<evidence type="ECO:0008006" key="3">
    <source>
        <dbReference type="Google" id="ProtNLM"/>
    </source>
</evidence>
<gene>
    <name evidence="2" type="ORF">Tci_657347</name>
</gene>
<feature type="compositionally biased region" description="Polar residues" evidence="1">
    <location>
        <begin position="1"/>
        <end position="10"/>
    </location>
</feature>
<accession>A0A699KB06</accession>
<dbReference type="EMBL" id="BKCJ010500874">
    <property type="protein sequence ID" value="GFA85375.1"/>
    <property type="molecule type" value="Genomic_DNA"/>
</dbReference>
<dbReference type="AlphaFoldDB" id="A0A699KB06"/>
<reference evidence="2" key="1">
    <citation type="journal article" date="2019" name="Sci. Rep.">
        <title>Draft genome of Tanacetum cinerariifolium, the natural source of mosquito coil.</title>
        <authorList>
            <person name="Yamashiro T."/>
            <person name="Shiraishi A."/>
            <person name="Satake H."/>
            <person name="Nakayama K."/>
        </authorList>
    </citation>
    <scope>NUCLEOTIDE SEQUENCE</scope>
</reference>
<feature type="region of interest" description="Disordered" evidence="1">
    <location>
        <begin position="1"/>
        <end position="20"/>
    </location>
</feature>